<dbReference type="EMBL" id="JAOZEW010000010">
    <property type="protein sequence ID" value="MCV9928164.1"/>
    <property type="molecule type" value="Genomic_DNA"/>
</dbReference>
<keyword evidence="3 5" id="KW-1133">Transmembrane helix</keyword>
<sequence length="177" mass="20211">MTAFFTNYAKEIFATGILIVIMVSIRVVITQIIRKYAKKEHFLEHRTNLIIKYINLLTNTLFIIGLFVIWGVQTQDIFLTVSSIATVIGVAMFAQWSILSNITSGIILFFSFPFKIGDSIKIHDKDFPIEAEIEDINAFHVSLKTKEGEKIIYPNNLLLQKGISIIAAQFEDKEFFD</sequence>
<dbReference type="PANTHER" id="PTHR30221:SF8">
    <property type="entry name" value="SMALL-CONDUCTANCE MECHANOSENSITIVE CHANNEL"/>
    <property type="match status" value="1"/>
</dbReference>
<comment type="subcellular location">
    <subcellularLocation>
        <location evidence="1">Membrane</location>
    </subcellularLocation>
</comment>
<dbReference type="Pfam" id="PF00924">
    <property type="entry name" value="MS_channel_2nd"/>
    <property type="match status" value="1"/>
</dbReference>
<dbReference type="PANTHER" id="PTHR30221">
    <property type="entry name" value="SMALL-CONDUCTANCE MECHANOSENSITIVE CHANNEL"/>
    <property type="match status" value="1"/>
</dbReference>
<dbReference type="Gene3D" id="2.30.30.60">
    <property type="match status" value="1"/>
</dbReference>
<dbReference type="SUPFAM" id="SSF50182">
    <property type="entry name" value="Sm-like ribonucleoproteins"/>
    <property type="match status" value="1"/>
</dbReference>
<dbReference type="GO" id="GO:0008381">
    <property type="term" value="F:mechanosensitive monoatomic ion channel activity"/>
    <property type="evidence" value="ECO:0007669"/>
    <property type="project" value="InterPro"/>
</dbReference>
<dbReference type="AlphaFoldDB" id="A0A9X2ZBV9"/>
<dbReference type="Proteomes" id="UP001151079">
    <property type="component" value="Unassembled WGS sequence"/>
</dbReference>
<dbReference type="RefSeq" id="WP_264206286.1">
    <property type="nucleotide sequence ID" value="NZ_JAOZEW010000010.1"/>
</dbReference>
<evidence type="ECO:0000256" key="3">
    <source>
        <dbReference type="ARBA" id="ARBA00022989"/>
    </source>
</evidence>
<evidence type="ECO:0000256" key="1">
    <source>
        <dbReference type="ARBA" id="ARBA00004370"/>
    </source>
</evidence>
<evidence type="ECO:0000256" key="4">
    <source>
        <dbReference type="ARBA" id="ARBA00023136"/>
    </source>
</evidence>
<comment type="caution">
    <text evidence="7">The sequence shown here is derived from an EMBL/GenBank/DDBJ whole genome shotgun (WGS) entry which is preliminary data.</text>
</comment>
<dbReference type="Gene3D" id="1.10.287.1260">
    <property type="match status" value="1"/>
</dbReference>
<keyword evidence="4 5" id="KW-0472">Membrane</keyword>
<dbReference type="InterPro" id="IPR006685">
    <property type="entry name" value="MscS_channel_2nd"/>
</dbReference>
<organism evidence="7 8">
    <name type="scientific">Flavobacterium shii</name>
    <dbReference type="NCBI Taxonomy" id="2987687"/>
    <lineage>
        <taxon>Bacteria</taxon>
        <taxon>Pseudomonadati</taxon>
        <taxon>Bacteroidota</taxon>
        <taxon>Flavobacteriia</taxon>
        <taxon>Flavobacteriales</taxon>
        <taxon>Flavobacteriaceae</taxon>
        <taxon>Flavobacterium</taxon>
    </lineage>
</organism>
<feature type="transmembrane region" description="Helical" evidence="5">
    <location>
        <begin position="12"/>
        <end position="29"/>
    </location>
</feature>
<proteinExistence type="predicted"/>
<feature type="transmembrane region" description="Helical" evidence="5">
    <location>
        <begin position="84"/>
        <end position="112"/>
    </location>
</feature>
<evidence type="ECO:0000259" key="6">
    <source>
        <dbReference type="Pfam" id="PF00924"/>
    </source>
</evidence>
<evidence type="ECO:0000256" key="5">
    <source>
        <dbReference type="SAM" id="Phobius"/>
    </source>
</evidence>
<evidence type="ECO:0000256" key="2">
    <source>
        <dbReference type="ARBA" id="ARBA00022692"/>
    </source>
</evidence>
<protein>
    <submittedName>
        <fullName evidence="7">Mechanosensitive ion channel family protein</fullName>
    </submittedName>
</protein>
<dbReference type="InterPro" id="IPR010920">
    <property type="entry name" value="LSM_dom_sf"/>
</dbReference>
<gene>
    <name evidence="7" type="ORF">OIU83_10895</name>
</gene>
<feature type="domain" description="Mechanosensitive ion channel MscS" evidence="6">
    <location>
        <begin position="98"/>
        <end position="161"/>
    </location>
</feature>
<keyword evidence="2 5" id="KW-0812">Transmembrane</keyword>
<keyword evidence="8" id="KW-1185">Reference proteome</keyword>
<dbReference type="GO" id="GO:0016020">
    <property type="term" value="C:membrane"/>
    <property type="evidence" value="ECO:0007669"/>
    <property type="project" value="UniProtKB-SubCell"/>
</dbReference>
<accession>A0A9X2ZBV9</accession>
<reference evidence="7" key="1">
    <citation type="submission" date="2022-10" db="EMBL/GenBank/DDBJ databases">
        <title>Two novel species of Flavobacterium.</title>
        <authorList>
            <person name="Liu Q."/>
            <person name="Xin Y.-H."/>
        </authorList>
    </citation>
    <scope>NUCLEOTIDE SEQUENCE</scope>
    <source>
        <strain evidence="7">LS1R49</strain>
    </source>
</reference>
<name>A0A9X2ZBV9_9FLAO</name>
<evidence type="ECO:0000313" key="8">
    <source>
        <dbReference type="Proteomes" id="UP001151079"/>
    </source>
</evidence>
<dbReference type="InterPro" id="IPR023408">
    <property type="entry name" value="MscS_beta-dom_sf"/>
</dbReference>
<dbReference type="InterPro" id="IPR045275">
    <property type="entry name" value="MscS_archaea/bacteria_type"/>
</dbReference>
<evidence type="ECO:0000313" key="7">
    <source>
        <dbReference type="EMBL" id="MCV9928164.1"/>
    </source>
</evidence>
<feature type="transmembrane region" description="Helical" evidence="5">
    <location>
        <begin position="50"/>
        <end position="72"/>
    </location>
</feature>